<keyword evidence="3" id="KW-0732">Signal</keyword>
<keyword evidence="2" id="KW-0472">Membrane</keyword>
<evidence type="ECO:0000256" key="2">
    <source>
        <dbReference type="ARBA" id="ARBA00023136"/>
    </source>
</evidence>
<dbReference type="PANTHER" id="PTHR46825:SF11">
    <property type="entry name" value="PENICILLIN-BINDING PROTEIN 4"/>
    <property type="match status" value="1"/>
</dbReference>
<organism evidence="5 6">
    <name type="scientific">Tahibacter soli</name>
    <dbReference type="NCBI Taxonomy" id="2983605"/>
    <lineage>
        <taxon>Bacteria</taxon>
        <taxon>Pseudomonadati</taxon>
        <taxon>Pseudomonadota</taxon>
        <taxon>Gammaproteobacteria</taxon>
        <taxon>Lysobacterales</taxon>
        <taxon>Rhodanobacteraceae</taxon>
        <taxon>Tahibacter</taxon>
    </lineage>
</organism>
<evidence type="ECO:0000313" key="5">
    <source>
        <dbReference type="EMBL" id="MDC8013993.1"/>
    </source>
</evidence>
<reference evidence="5" key="1">
    <citation type="submission" date="2023-02" db="EMBL/GenBank/DDBJ databases">
        <title>Tahibacter soli sp. nov. isolated from soil.</title>
        <authorList>
            <person name="Baek J.H."/>
            <person name="Lee J.K."/>
            <person name="Choi D.G."/>
            <person name="Jeon C.O."/>
        </authorList>
    </citation>
    <scope>NUCLEOTIDE SEQUENCE</scope>
    <source>
        <strain evidence="5">BL</strain>
    </source>
</reference>
<dbReference type="SUPFAM" id="SSF56601">
    <property type="entry name" value="beta-lactamase/transpeptidase-like"/>
    <property type="match status" value="1"/>
</dbReference>
<evidence type="ECO:0000256" key="1">
    <source>
        <dbReference type="ARBA" id="ARBA00004370"/>
    </source>
</evidence>
<dbReference type="InterPro" id="IPR001466">
    <property type="entry name" value="Beta-lactam-related"/>
</dbReference>
<dbReference type="RefSeq" id="WP_263541636.1">
    <property type="nucleotide sequence ID" value="NZ_JAOVZO020000018.1"/>
</dbReference>
<dbReference type="AlphaFoldDB" id="A0A9X4BIV1"/>
<keyword evidence="5" id="KW-0378">Hydrolase</keyword>
<feature type="chain" id="PRO_5040865245" evidence="3">
    <location>
        <begin position="20"/>
        <end position="380"/>
    </location>
</feature>
<evidence type="ECO:0000259" key="4">
    <source>
        <dbReference type="Pfam" id="PF00144"/>
    </source>
</evidence>
<feature type="domain" description="Beta-lactamase-related" evidence="4">
    <location>
        <begin position="46"/>
        <end position="344"/>
    </location>
</feature>
<evidence type="ECO:0000256" key="3">
    <source>
        <dbReference type="SAM" id="SignalP"/>
    </source>
</evidence>
<evidence type="ECO:0000313" key="6">
    <source>
        <dbReference type="Proteomes" id="UP001139971"/>
    </source>
</evidence>
<name>A0A9X4BIV1_9GAMM</name>
<comment type="subcellular location">
    <subcellularLocation>
        <location evidence="1">Membrane</location>
    </subcellularLocation>
</comment>
<dbReference type="PANTHER" id="PTHR46825">
    <property type="entry name" value="D-ALANYL-D-ALANINE-CARBOXYPEPTIDASE/ENDOPEPTIDASE AMPH"/>
    <property type="match status" value="1"/>
</dbReference>
<dbReference type="Gene3D" id="3.40.710.10">
    <property type="entry name" value="DD-peptidase/beta-lactamase superfamily"/>
    <property type="match status" value="1"/>
</dbReference>
<dbReference type="Pfam" id="PF00144">
    <property type="entry name" value="Beta-lactamase"/>
    <property type="match status" value="1"/>
</dbReference>
<dbReference type="Proteomes" id="UP001139971">
    <property type="component" value="Unassembled WGS sequence"/>
</dbReference>
<dbReference type="InterPro" id="IPR012338">
    <property type="entry name" value="Beta-lactam/transpept-like"/>
</dbReference>
<dbReference type="GO" id="GO:0016020">
    <property type="term" value="C:membrane"/>
    <property type="evidence" value="ECO:0007669"/>
    <property type="project" value="UniProtKB-SubCell"/>
</dbReference>
<comment type="caution">
    <text evidence="5">The sequence shown here is derived from an EMBL/GenBank/DDBJ whole genome shotgun (WGS) entry which is preliminary data.</text>
</comment>
<dbReference type="InterPro" id="IPR050491">
    <property type="entry name" value="AmpC-like"/>
</dbReference>
<protein>
    <submittedName>
        <fullName evidence="5">Serine hydrolase</fullName>
    </submittedName>
</protein>
<proteinExistence type="predicted"/>
<keyword evidence="6" id="KW-1185">Reference proteome</keyword>
<sequence length="380" mass="39800">MPRLLSALFAVLVAVASPAATPSLDAAALRTALDAAVVGARDQGYSGTLLVAQNGKTLYQAFVGKADRERGVDVAADTRFGLASTGKLFTTVSVLQLVEADKLDLDATVGRYLPDWPQADVRDKVTLRHLLTHASGLGSYFNAPGYRDKRAQLLSVADHLPLFANEAPAFAPGSGFAYSNSGFMLLGRIVEVVSGEDYYDYVAKHVFAPAGMRDTGYYGRDGKADKVAVGYLAPTGSETNDGWREWRGGPAGGGWSTPADLLRFHDALMRGKLIGEAARARWLTPLATPGEGGLRGSGLGALVLAAGDDVVYGHPGGSPGTASEFWASRDSGLVVVLMSNMAPAGRGDTPPLAMTVARQVFDAVVAAGGPRFGPPPRKRP</sequence>
<dbReference type="GO" id="GO:0016787">
    <property type="term" value="F:hydrolase activity"/>
    <property type="evidence" value="ECO:0007669"/>
    <property type="project" value="UniProtKB-KW"/>
</dbReference>
<accession>A0A9X4BIV1</accession>
<feature type="signal peptide" evidence="3">
    <location>
        <begin position="1"/>
        <end position="19"/>
    </location>
</feature>
<gene>
    <name evidence="5" type="ORF">OD750_015725</name>
</gene>
<dbReference type="EMBL" id="JAOVZO020000018">
    <property type="protein sequence ID" value="MDC8013993.1"/>
    <property type="molecule type" value="Genomic_DNA"/>
</dbReference>